<sequence length="79" mass="9516">MTEKRYWQNTEPYHLVEVILENDGVIFKDWFDSGKDPNRYDWSFEEFITGKGKSEIEYQLGTTAYQEILYEVKLRLGKK</sequence>
<dbReference type="Proteomes" id="UP000297918">
    <property type="component" value="Unassembled WGS sequence"/>
</dbReference>
<reference evidence="1 3" key="2">
    <citation type="journal article" date="2019" name="PLoS Negl. Trop. Dis.">
        <title>Revisiting the worldwide diversity of Leptospira species in the environment.</title>
        <authorList>
            <person name="Vincent A.T."/>
            <person name="Schiettekatte O."/>
            <person name="Bourhy P."/>
            <person name="Veyrier F.J."/>
            <person name="Picardeau M."/>
        </authorList>
    </citation>
    <scope>NUCLEOTIDE SEQUENCE [LARGE SCALE GENOMIC DNA]</scope>
    <source>
        <strain evidence="1 3">201800280</strain>
        <strain evidence="2">201800281</strain>
    </source>
</reference>
<dbReference type="EMBL" id="RQFL01000031">
    <property type="protein sequence ID" value="TGK88635.1"/>
    <property type="molecule type" value="Genomic_DNA"/>
</dbReference>
<protein>
    <submittedName>
        <fullName evidence="1">Uncharacterized protein</fullName>
    </submittedName>
</protein>
<dbReference type="RefSeq" id="WP_135748442.1">
    <property type="nucleotide sequence ID" value="NZ_RQFL01000031.1"/>
</dbReference>
<evidence type="ECO:0000313" key="4">
    <source>
        <dbReference type="Proteomes" id="UP000297918"/>
    </source>
</evidence>
<dbReference type="EMBL" id="RQFM01000010">
    <property type="protein sequence ID" value="TGK87983.1"/>
    <property type="molecule type" value="Genomic_DNA"/>
</dbReference>
<evidence type="ECO:0000313" key="1">
    <source>
        <dbReference type="EMBL" id="TGK87983.1"/>
    </source>
</evidence>
<dbReference type="OrthoDB" id="331999at2"/>
<dbReference type="AlphaFoldDB" id="A0A4R9IJ06"/>
<keyword evidence="4" id="KW-1185">Reference proteome</keyword>
<accession>A0A4R9IJ06</accession>
<comment type="caution">
    <text evidence="1">The sequence shown here is derived from an EMBL/GenBank/DDBJ whole genome shotgun (WGS) entry which is preliminary data.</text>
</comment>
<gene>
    <name evidence="1" type="ORF">EHQ23_03800</name>
    <name evidence="2" type="ORF">EHQ26_16325</name>
</gene>
<dbReference type="Proteomes" id="UP000297394">
    <property type="component" value="Unassembled WGS sequence"/>
</dbReference>
<proteinExistence type="predicted"/>
<reference evidence="2" key="1">
    <citation type="submission" date="2018-10" db="EMBL/GenBank/DDBJ databases">
        <authorList>
            <person name="Vincent A.T."/>
            <person name="Schiettekatte O."/>
            <person name="Bourhy P."/>
            <person name="Veyrier F.J."/>
            <person name="Picardeau M."/>
        </authorList>
    </citation>
    <scope>NUCLEOTIDE SEQUENCE</scope>
    <source>
        <strain evidence="2">201800281</strain>
    </source>
</reference>
<evidence type="ECO:0000313" key="2">
    <source>
        <dbReference type="EMBL" id="TGK88635.1"/>
    </source>
</evidence>
<organism evidence="1 3">
    <name type="scientific">Leptospira bourretii</name>
    <dbReference type="NCBI Taxonomy" id="2484962"/>
    <lineage>
        <taxon>Bacteria</taxon>
        <taxon>Pseudomonadati</taxon>
        <taxon>Spirochaetota</taxon>
        <taxon>Spirochaetia</taxon>
        <taxon>Leptospirales</taxon>
        <taxon>Leptospiraceae</taxon>
        <taxon>Leptospira</taxon>
    </lineage>
</organism>
<name>A0A4R9IJ06_9LEPT</name>
<evidence type="ECO:0000313" key="3">
    <source>
        <dbReference type="Proteomes" id="UP000297394"/>
    </source>
</evidence>